<organism evidence="1 2">
    <name type="scientific">Prosthecobacter fusiformis</name>
    <dbReference type="NCBI Taxonomy" id="48464"/>
    <lineage>
        <taxon>Bacteria</taxon>
        <taxon>Pseudomonadati</taxon>
        <taxon>Verrucomicrobiota</taxon>
        <taxon>Verrucomicrobiia</taxon>
        <taxon>Verrucomicrobiales</taxon>
        <taxon>Verrucomicrobiaceae</taxon>
        <taxon>Prosthecobacter</taxon>
    </lineage>
</organism>
<dbReference type="Pfam" id="PF09720">
    <property type="entry name" value="Unstab_antitox"/>
    <property type="match status" value="1"/>
</dbReference>
<accession>A0A4V3FG59</accession>
<comment type="caution">
    <text evidence="1">The sequence shown here is derived from an EMBL/GenBank/DDBJ whole genome shotgun (WGS) entry which is preliminary data.</text>
</comment>
<dbReference type="OrthoDB" id="490683at2"/>
<evidence type="ECO:0000313" key="1">
    <source>
        <dbReference type="EMBL" id="TDU73413.1"/>
    </source>
</evidence>
<dbReference type="EMBL" id="SOCA01000002">
    <property type="protein sequence ID" value="TDU73413.1"/>
    <property type="molecule type" value="Genomic_DNA"/>
</dbReference>
<protein>
    <submittedName>
        <fullName evidence="1">Putative addiction module component</fullName>
    </submittedName>
</protein>
<dbReference type="RefSeq" id="WP_133794924.1">
    <property type="nucleotide sequence ID" value="NZ_SOCA01000002.1"/>
</dbReference>
<gene>
    <name evidence="1" type="ORF">EI77_01883</name>
</gene>
<reference evidence="1 2" key="1">
    <citation type="submission" date="2019-03" db="EMBL/GenBank/DDBJ databases">
        <title>Genomic Encyclopedia of Archaeal and Bacterial Type Strains, Phase II (KMG-II): from individual species to whole genera.</title>
        <authorList>
            <person name="Goeker M."/>
        </authorList>
    </citation>
    <scope>NUCLEOTIDE SEQUENCE [LARGE SCALE GENOMIC DNA]</scope>
    <source>
        <strain evidence="1 2">ATCC 25309</strain>
    </source>
</reference>
<dbReference type="Proteomes" id="UP000295662">
    <property type="component" value="Unassembled WGS sequence"/>
</dbReference>
<proteinExistence type="predicted"/>
<name>A0A4V3FG59_9BACT</name>
<evidence type="ECO:0000313" key="2">
    <source>
        <dbReference type="Proteomes" id="UP000295662"/>
    </source>
</evidence>
<sequence length="91" mass="10407">MTAAVEHIKKEIRSLGPDEIEALLRDLQNEYVLPPTDDEFASIEAEWDAEIDRRMQDVIEGRVELIPGEEADRQTDALFAKLGITRPVYRP</sequence>
<dbReference type="InterPro" id="IPR013406">
    <property type="entry name" value="CHP02574_addiction_mod"/>
</dbReference>
<dbReference type="AlphaFoldDB" id="A0A4V3FG59"/>
<keyword evidence="2" id="KW-1185">Reference proteome</keyword>